<dbReference type="Proteomes" id="UP000527143">
    <property type="component" value="Unassembled WGS sequence"/>
</dbReference>
<name>A0A840YBT4_9SPHN</name>
<protein>
    <submittedName>
        <fullName evidence="1">Phage tail-like protein</fullName>
    </submittedName>
</protein>
<evidence type="ECO:0000313" key="2">
    <source>
        <dbReference type="Proteomes" id="UP000527143"/>
    </source>
</evidence>
<dbReference type="EMBL" id="JACIJF010000004">
    <property type="protein sequence ID" value="MBB5710807.1"/>
    <property type="molecule type" value="Genomic_DNA"/>
</dbReference>
<evidence type="ECO:0000313" key="1">
    <source>
        <dbReference type="EMBL" id="MBB5710807.1"/>
    </source>
</evidence>
<dbReference type="NCBIfam" id="TIGR02241">
    <property type="entry name" value="conserved hypothetical phage tail region protein"/>
    <property type="match status" value="1"/>
</dbReference>
<dbReference type="PANTHER" id="PTHR38009:SF1">
    <property type="entry name" value="CONSERVED HYPOTHETICAL PHAGE TAIL PROTEIN"/>
    <property type="match status" value="1"/>
</dbReference>
<reference evidence="1 2" key="1">
    <citation type="submission" date="2020-08" db="EMBL/GenBank/DDBJ databases">
        <title>Genomic Encyclopedia of Type Strains, Phase IV (KMG-IV): sequencing the most valuable type-strain genomes for metagenomic binning, comparative biology and taxonomic classification.</title>
        <authorList>
            <person name="Goeker M."/>
        </authorList>
    </citation>
    <scope>NUCLEOTIDE SEQUENCE [LARGE SCALE GENOMIC DNA]</scope>
    <source>
        <strain evidence="1 2">DSM 26736</strain>
    </source>
</reference>
<sequence>MQAREDGIYVPPPVFAFRVEIDGAAGDTGFQEASGLQVEFETEDVAEGGQNRFVHKLPKRTKYSNLVLKRGAVTKDSAFAIWVSRALSGGLVQQAGPKTVLVKLLNDRRQPLIVWTVFGAYPLRWEHAGLNAMTNEVLTETVELSYQFFQRKTVAQAA</sequence>
<dbReference type="AlphaFoldDB" id="A0A840YBT4"/>
<dbReference type="GO" id="GO:0005198">
    <property type="term" value="F:structural molecule activity"/>
    <property type="evidence" value="ECO:0007669"/>
    <property type="project" value="InterPro"/>
</dbReference>
<proteinExistence type="predicted"/>
<dbReference type="Pfam" id="PF06841">
    <property type="entry name" value="Phage_T4_gp19"/>
    <property type="match status" value="1"/>
</dbReference>
<comment type="caution">
    <text evidence="1">The sequence shown here is derived from an EMBL/GenBank/DDBJ whole genome shotgun (WGS) entry which is preliminary data.</text>
</comment>
<accession>A0A840YBT4</accession>
<dbReference type="RefSeq" id="WP_184087001.1">
    <property type="nucleotide sequence ID" value="NZ_JACIJF010000004.1"/>
</dbReference>
<gene>
    <name evidence="1" type="ORF">FHT02_002038</name>
</gene>
<dbReference type="InterPro" id="IPR011747">
    <property type="entry name" value="CHP02241"/>
</dbReference>
<dbReference type="InterPro" id="IPR010667">
    <property type="entry name" value="Phage_T4_Gp19"/>
</dbReference>
<organism evidence="1 2">
    <name type="scientific">Sphingomonas xinjiangensis</name>
    <dbReference type="NCBI Taxonomy" id="643568"/>
    <lineage>
        <taxon>Bacteria</taxon>
        <taxon>Pseudomonadati</taxon>
        <taxon>Pseudomonadota</taxon>
        <taxon>Alphaproteobacteria</taxon>
        <taxon>Sphingomonadales</taxon>
        <taxon>Sphingomonadaceae</taxon>
        <taxon>Sphingomonas</taxon>
    </lineage>
</organism>
<keyword evidence="2" id="KW-1185">Reference proteome</keyword>
<dbReference type="PANTHER" id="PTHR38009">
    <property type="entry name" value="CONSERVED HYPOTHETICAL PHAGE TAIL PROTEIN"/>
    <property type="match status" value="1"/>
</dbReference>